<keyword evidence="2" id="KW-1185">Reference proteome</keyword>
<protein>
    <submittedName>
        <fullName evidence="1">Uncharacterized protein</fullName>
    </submittedName>
</protein>
<name>A0A1C3EBN7_9GAMM</name>
<accession>A0A1C3EBN7</accession>
<comment type="caution">
    <text evidence="1">The sequence shown here is derived from an EMBL/GenBank/DDBJ whole genome shotgun (WGS) entry which is preliminary data.</text>
</comment>
<dbReference type="RefSeq" id="WP_068905083.1">
    <property type="nucleotide sequence ID" value="NZ_LYBM01000050.1"/>
</dbReference>
<evidence type="ECO:0000313" key="2">
    <source>
        <dbReference type="Proteomes" id="UP000094936"/>
    </source>
</evidence>
<sequence>MSEECIDFFLTTLAGKDQGEHVCLTGYGYKKVAQGKYPKPRETMRFHFTKTVLIVFFNRENIIKNTQVSLQSYTA</sequence>
<dbReference type="AlphaFoldDB" id="A0A1C3EBN7"/>
<proteinExistence type="predicted"/>
<gene>
    <name evidence="1" type="ORF">A8L45_19785</name>
</gene>
<dbReference type="Proteomes" id="UP000094936">
    <property type="component" value="Unassembled WGS sequence"/>
</dbReference>
<dbReference type="EMBL" id="LYBM01000050">
    <property type="protein sequence ID" value="ODA30645.1"/>
    <property type="molecule type" value="Genomic_DNA"/>
</dbReference>
<organism evidence="1 2">
    <name type="scientific">Veronia pacifica</name>
    <dbReference type="NCBI Taxonomy" id="1080227"/>
    <lineage>
        <taxon>Bacteria</taxon>
        <taxon>Pseudomonadati</taxon>
        <taxon>Pseudomonadota</taxon>
        <taxon>Gammaproteobacteria</taxon>
        <taxon>Vibrionales</taxon>
        <taxon>Vibrionaceae</taxon>
        <taxon>Veronia</taxon>
    </lineage>
</organism>
<reference evidence="1 2" key="1">
    <citation type="submission" date="2016-05" db="EMBL/GenBank/DDBJ databases">
        <title>Genomic Taxonomy of the Vibrionaceae.</title>
        <authorList>
            <person name="Gomez-Gil B."/>
            <person name="Enciso-Ibarra J."/>
        </authorList>
    </citation>
    <scope>NUCLEOTIDE SEQUENCE [LARGE SCALE GENOMIC DNA]</scope>
    <source>
        <strain evidence="1 2">CAIM 1920</strain>
    </source>
</reference>
<evidence type="ECO:0000313" key="1">
    <source>
        <dbReference type="EMBL" id="ODA30645.1"/>
    </source>
</evidence>